<organism evidence="1 2">
    <name type="scientific">Escherichia coli ISC7</name>
    <dbReference type="NCBI Taxonomy" id="1432555"/>
    <lineage>
        <taxon>Bacteria</taxon>
        <taxon>Pseudomonadati</taxon>
        <taxon>Pseudomonadota</taxon>
        <taxon>Gammaproteobacteria</taxon>
        <taxon>Enterobacterales</taxon>
        <taxon>Enterobacteriaceae</taxon>
        <taxon>Escherichia</taxon>
    </lineage>
</organism>
<dbReference type="AlphaFoldDB" id="W1EU67"/>
<protein>
    <submittedName>
        <fullName evidence="1">Haemophilus-specific protein, uncharacterized</fullName>
    </submittedName>
</protein>
<sequence length="307" mass="33884">MFFTPKKVFYGKKSRHSEQRVTKTTSFQIFYDAEDNELAQHKIDAKTLSISIGSMADLISAADKRLNDGQQTVKLMVTNPAEAGSLGVSYTMMELVPHAVDVAKVIGLTGIAGATIGAPALSLIRQLGSKKVISVTKRAGTEESVLELEGEEIVCHDSVAKLVTDPEVRDALVNVVRAPLDGKQGAVFKVLNDEGEEVVRLEGSETEEIKPLPRGTLLEKEESVEEVNVRFVQINFEGTKGWRIDYLGEEHAVTFEDQLFIHQVQNGIISFTKEDLFVVELKTIKTFTARNATTKYAITKVKRKTPC</sequence>
<dbReference type="EMBL" id="CBWN010000039">
    <property type="protein sequence ID" value="CDL25631.1"/>
    <property type="molecule type" value="Genomic_DNA"/>
</dbReference>
<dbReference type="Proteomes" id="UP000019199">
    <property type="component" value="Unassembled WGS sequence"/>
</dbReference>
<reference evidence="1 2" key="1">
    <citation type="submission" date="2013-10" db="EMBL/GenBank/DDBJ databases">
        <title>Antibiotic resistance diversity of beta-lactamase producers in the General Hospital Vienna.</title>
        <authorList>
            <person name="Barisic I."/>
            <person name="Mitteregger D."/>
            <person name="Hirschl A.M."/>
            <person name="Noehammer C."/>
            <person name="Wiesinger-Mayr H."/>
        </authorList>
    </citation>
    <scope>NUCLEOTIDE SEQUENCE [LARGE SCALE GENOMIC DNA]</scope>
    <source>
        <strain evidence="1 2">ISC7</strain>
    </source>
</reference>
<evidence type="ECO:0000313" key="2">
    <source>
        <dbReference type="Proteomes" id="UP000019199"/>
    </source>
</evidence>
<proteinExistence type="predicted"/>
<name>W1EU67_ECOLX</name>
<accession>W1EU67</accession>
<evidence type="ECO:0000313" key="1">
    <source>
        <dbReference type="EMBL" id="CDL25631.1"/>
    </source>
</evidence>
<comment type="caution">
    <text evidence="1">The sequence shown here is derived from an EMBL/GenBank/DDBJ whole genome shotgun (WGS) entry which is preliminary data.</text>
</comment>